<dbReference type="InterPro" id="IPR050819">
    <property type="entry name" value="Tripeptidyl-peptidase_I"/>
</dbReference>
<evidence type="ECO:0000313" key="10">
    <source>
        <dbReference type="EMBL" id="NYF53084.1"/>
    </source>
</evidence>
<dbReference type="EMBL" id="JACCCV010000002">
    <property type="protein sequence ID" value="NYF53084.1"/>
    <property type="molecule type" value="Genomic_DNA"/>
</dbReference>
<keyword evidence="5" id="KW-0720">Serine protease</keyword>
<comment type="caution">
    <text evidence="10">The sequence shown here is derived from an EMBL/GenBank/DDBJ whole genome shotgun (WGS) entry which is preliminary data.</text>
</comment>
<evidence type="ECO:0000256" key="3">
    <source>
        <dbReference type="ARBA" id="ARBA00022723"/>
    </source>
</evidence>
<dbReference type="AlphaFoldDB" id="A0A7Y9T696"/>
<evidence type="ECO:0000256" key="1">
    <source>
        <dbReference type="ARBA" id="ARBA00001913"/>
    </source>
</evidence>
<organism evidence="10 11">
    <name type="scientific">Tunturiibacter lichenicola</name>
    <dbReference type="NCBI Taxonomy" id="2051959"/>
    <lineage>
        <taxon>Bacteria</taxon>
        <taxon>Pseudomonadati</taxon>
        <taxon>Acidobacteriota</taxon>
        <taxon>Terriglobia</taxon>
        <taxon>Terriglobales</taxon>
        <taxon>Acidobacteriaceae</taxon>
        <taxon>Tunturiibacter</taxon>
    </lineage>
</organism>
<feature type="region of interest" description="Disordered" evidence="8">
    <location>
        <begin position="1"/>
        <end position="35"/>
    </location>
</feature>
<dbReference type="Gene3D" id="3.40.50.200">
    <property type="entry name" value="Peptidase S8/S53 domain"/>
    <property type="match status" value="1"/>
</dbReference>
<sequence>MATKKTSTPHISASPRTVLPGSEKSAFVQTAGEKPAPSGTKITVSVVVRRKAPLKVANRLGKQRLTHAQYRKTHGADPAAVKLVRTFAKEFGLTVAPDTPGPERRTIKLTGTVAAMQKAFGVTLVHKTHDGTTYRVREGSITLPTDLVGPVEAVLGLDNRPQAQPHFRIAGEAGDLTANIAQAGGFAHPHASGTSISYTPPQIAALYQFPPNASAAGQTIGIIELGGGYKTTDLTAYFKTLGQKTPSVKTVSVDGGKNSPTNANSADGEVMLDIEVAASVAPGASIVVYFAPNTDQGFIDAIATAVHDTTNKPSVISISWGGPESSWTTQSLNALDAACQSAAALGITITVASGDNGSTDGLTDGSNHVDFPASSPHVLACGGTKLIGTGSSINSEVVWNEIANNEGATGGGVSNFFPLPTWQANAGVPAPTNSAGGRGVPDVSGDADPSTGYIIRVDGKTLPIGGTSAVAPLWAGLIAVANAQNGTTAGFIQPAIYAAKGAAAFNDITSGTNYSGSPTGFTAGPGWDACTGLGSPIGTKLIAVVNPSSTSTSKGGKSKGSKKKPVRTRPARKPHAATNRRKAAAGKRR</sequence>
<feature type="compositionally biased region" description="Basic residues" evidence="8">
    <location>
        <begin position="556"/>
        <end position="589"/>
    </location>
</feature>
<dbReference type="SMART" id="SM00944">
    <property type="entry name" value="Pro-kuma_activ"/>
    <property type="match status" value="1"/>
</dbReference>
<dbReference type="Proteomes" id="UP000534186">
    <property type="component" value="Unassembled WGS sequence"/>
</dbReference>
<evidence type="ECO:0000256" key="2">
    <source>
        <dbReference type="ARBA" id="ARBA00022670"/>
    </source>
</evidence>
<proteinExistence type="predicted"/>
<evidence type="ECO:0000256" key="5">
    <source>
        <dbReference type="ARBA" id="ARBA00022825"/>
    </source>
</evidence>
<evidence type="ECO:0000259" key="9">
    <source>
        <dbReference type="PROSITE" id="PS51695"/>
    </source>
</evidence>
<dbReference type="PROSITE" id="PS51695">
    <property type="entry name" value="SEDOLISIN"/>
    <property type="match status" value="1"/>
</dbReference>
<dbReference type="InterPro" id="IPR030400">
    <property type="entry name" value="Sedolisin_dom"/>
</dbReference>
<dbReference type="SUPFAM" id="SSF54897">
    <property type="entry name" value="Protease propeptides/inhibitors"/>
    <property type="match status" value="1"/>
</dbReference>
<gene>
    <name evidence="10" type="ORF">HDF12_003483</name>
</gene>
<evidence type="ECO:0000256" key="4">
    <source>
        <dbReference type="ARBA" id="ARBA00022801"/>
    </source>
</evidence>
<dbReference type="PANTHER" id="PTHR14218:SF15">
    <property type="entry name" value="TRIPEPTIDYL-PEPTIDASE 1"/>
    <property type="match status" value="1"/>
</dbReference>
<evidence type="ECO:0000256" key="8">
    <source>
        <dbReference type="SAM" id="MobiDB-lite"/>
    </source>
</evidence>
<protein>
    <submittedName>
        <fullName evidence="10">Kumamolisin</fullName>
    </submittedName>
</protein>
<dbReference type="InterPro" id="IPR015366">
    <property type="entry name" value="S53_propep"/>
</dbReference>
<accession>A0A7Y9T696</accession>
<reference evidence="10 11" key="1">
    <citation type="submission" date="2020-07" db="EMBL/GenBank/DDBJ databases">
        <title>Genomic Encyclopedia of Type Strains, Phase IV (KMG-V): Genome sequencing to study the core and pangenomes of soil and plant-associated prokaryotes.</title>
        <authorList>
            <person name="Whitman W."/>
        </authorList>
    </citation>
    <scope>NUCLEOTIDE SEQUENCE [LARGE SCALE GENOMIC DNA]</scope>
    <source>
        <strain evidence="10 11">M8UP30</strain>
    </source>
</reference>
<feature type="domain" description="Peptidase S53" evidence="9">
    <location>
        <begin position="197"/>
        <end position="548"/>
    </location>
</feature>
<evidence type="ECO:0000313" key="11">
    <source>
        <dbReference type="Proteomes" id="UP000534186"/>
    </source>
</evidence>
<evidence type="ECO:0000256" key="6">
    <source>
        <dbReference type="ARBA" id="ARBA00022837"/>
    </source>
</evidence>
<dbReference type="CDD" id="cd04056">
    <property type="entry name" value="Peptidases_S53"/>
    <property type="match status" value="1"/>
</dbReference>
<dbReference type="Pfam" id="PF09286">
    <property type="entry name" value="Pro-kuma_activ"/>
    <property type="match status" value="1"/>
</dbReference>
<feature type="region of interest" description="Disordered" evidence="8">
    <location>
        <begin position="546"/>
        <end position="589"/>
    </location>
</feature>
<comment type="cofactor">
    <cofactor evidence="1">
        <name>Ca(2+)</name>
        <dbReference type="ChEBI" id="CHEBI:29108"/>
    </cofactor>
</comment>
<dbReference type="InterPro" id="IPR036852">
    <property type="entry name" value="Peptidase_S8/S53_dom_sf"/>
</dbReference>
<dbReference type="GO" id="GO:0008240">
    <property type="term" value="F:tripeptidyl-peptidase activity"/>
    <property type="evidence" value="ECO:0007669"/>
    <property type="project" value="TreeGrafter"/>
</dbReference>
<dbReference type="CDD" id="cd11377">
    <property type="entry name" value="Pro-peptidase_S53"/>
    <property type="match status" value="1"/>
</dbReference>
<keyword evidence="6" id="KW-0106">Calcium</keyword>
<keyword evidence="2" id="KW-0645">Protease</keyword>
<feature type="compositionally biased region" description="Polar residues" evidence="8">
    <location>
        <begin position="1"/>
        <end position="15"/>
    </location>
</feature>
<evidence type="ECO:0000256" key="7">
    <source>
        <dbReference type="ARBA" id="ARBA00023145"/>
    </source>
</evidence>
<keyword evidence="4" id="KW-0378">Hydrolase</keyword>
<keyword evidence="7" id="KW-0865">Zymogen</keyword>
<name>A0A7Y9T696_9BACT</name>
<dbReference type="SUPFAM" id="SSF52743">
    <property type="entry name" value="Subtilisin-like"/>
    <property type="match status" value="1"/>
</dbReference>
<dbReference type="GO" id="GO:0004252">
    <property type="term" value="F:serine-type endopeptidase activity"/>
    <property type="evidence" value="ECO:0007669"/>
    <property type="project" value="InterPro"/>
</dbReference>
<dbReference type="GO" id="GO:0046872">
    <property type="term" value="F:metal ion binding"/>
    <property type="evidence" value="ECO:0007669"/>
    <property type="project" value="UniProtKB-KW"/>
</dbReference>
<dbReference type="GO" id="GO:0006508">
    <property type="term" value="P:proteolysis"/>
    <property type="evidence" value="ECO:0007669"/>
    <property type="project" value="UniProtKB-KW"/>
</dbReference>
<keyword evidence="3" id="KW-0479">Metal-binding</keyword>
<dbReference type="PANTHER" id="PTHR14218">
    <property type="entry name" value="PROTEASE S8 TRIPEPTIDYL PEPTIDASE I CLN2"/>
    <property type="match status" value="1"/>
</dbReference>